<dbReference type="GO" id="GO:0016787">
    <property type="term" value="F:hydrolase activity"/>
    <property type="evidence" value="ECO:0007669"/>
    <property type="project" value="UniProtKB-KW"/>
</dbReference>
<dbReference type="Gene3D" id="3.40.50.1820">
    <property type="entry name" value="alpha/beta hydrolase"/>
    <property type="match status" value="1"/>
</dbReference>
<organism evidence="1 2">
    <name type="scientific">Listeria rustica</name>
    <dbReference type="NCBI Taxonomy" id="2713503"/>
    <lineage>
        <taxon>Bacteria</taxon>
        <taxon>Bacillati</taxon>
        <taxon>Bacillota</taxon>
        <taxon>Bacilli</taxon>
        <taxon>Bacillales</taxon>
        <taxon>Listeriaceae</taxon>
        <taxon>Listeria</taxon>
    </lineage>
</organism>
<dbReference type="InterPro" id="IPR029058">
    <property type="entry name" value="AB_hydrolase_fold"/>
</dbReference>
<proteinExistence type="predicted"/>
<dbReference type="RefSeq" id="WP_181675109.1">
    <property type="nucleotide sequence ID" value="NZ_JABJVM010000001.1"/>
</dbReference>
<dbReference type="EMBL" id="JABJVM010000001">
    <property type="protein sequence ID" value="MBA3924853.1"/>
    <property type="molecule type" value="Genomic_DNA"/>
</dbReference>
<sequence length="278" mass="31284">MWKKSLWMGLLSAIFVAASVLLLLQLNGTHREVNQSVTPTIFIHGYRGTDRSLHGMIRRFDQKYDWATDALTVKVSPTGDISVKGTYNGKRADNPLINIVFADNRATVTQQSLWTKKVMRYLKDHYDVTKFNAAGHSMGGGAWVSYLASYANNPDYPEVEKIVFLAVPFYPEEYVNGDQEVDLDNASAIHTKFAKQMEQKLKSTTRIMIIGGNLEDGSNSDGEVKIDSVMYGKELFTNQYVEAHTLTGPTAKHSNMHELPVVDEYVAKFLWGFKESTK</sequence>
<dbReference type="Proteomes" id="UP000548787">
    <property type="component" value="Unassembled WGS sequence"/>
</dbReference>
<evidence type="ECO:0000313" key="2">
    <source>
        <dbReference type="Proteomes" id="UP000548787"/>
    </source>
</evidence>
<dbReference type="InterPro" id="IPR010315">
    <property type="entry name" value="DUF915_hydro-like"/>
</dbReference>
<evidence type="ECO:0000313" key="1">
    <source>
        <dbReference type="EMBL" id="MBA3924853.1"/>
    </source>
</evidence>
<reference evidence="1 2" key="1">
    <citation type="submission" date="2020-08" db="EMBL/GenBank/DDBJ databases">
        <title>Listeria ohnekaius sp. nov. and Listeria portnoyii sp. nov. isolated from non-agricultural and natural environments.</title>
        <authorList>
            <person name="Weller D."/>
            <person name="Belias A.M."/>
            <person name="Liao J."/>
            <person name="Guo S."/>
            <person name="Orsi R.H."/>
            <person name="Wiedmann M."/>
        </authorList>
    </citation>
    <scope>NUCLEOTIDE SEQUENCE [LARGE SCALE GENOMIC DNA]</scope>
    <source>
        <strain evidence="1 2">FSL W9-0585</strain>
    </source>
</reference>
<dbReference type="AlphaFoldDB" id="A0A7W1T3L1"/>
<keyword evidence="2" id="KW-1185">Reference proteome</keyword>
<dbReference type="SUPFAM" id="SSF53474">
    <property type="entry name" value="alpha/beta-Hydrolases"/>
    <property type="match status" value="1"/>
</dbReference>
<protein>
    <submittedName>
        <fullName evidence="1">Alpha/beta hydrolase</fullName>
    </submittedName>
</protein>
<comment type="caution">
    <text evidence="1">The sequence shown here is derived from an EMBL/GenBank/DDBJ whole genome shotgun (WGS) entry which is preliminary data.</text>
</comment>
<accession>A0A7W1T3L1</accession>
<keyword evidence="1" id="KW-0378">Hydrolase</keyword>
<name>A0A7W1T3L1_9LIST</name>
<gene>
    <name evidence="1" type="ORF">HPK16_00755</name>
</gene>
<dbReference type="Pfam" id="PF06028">
    <property type="entry name" value="DUF915"/>
    <property type="match status" value="1"/>
</dbReference>